<keyword evidence="4" id="KW-0812">Transmembrane</keyword>
<dbReference type="PANTHER" id="PTHR14949">
    <property type="entry name" value="EGF-LIKE-DOMAIN, MULTIPLE 7, 8"/>
    <property type="match status" value="1"/>
</dbReference>
<evidence type="ECO:0000256" key="2">
    <source>
        <dbReference type="ARBA" id="ARBA00023157"/>
    </source>
</evidence>
<name>D2VLI8_NAEGR</name>
<dbReference type="GeneID" id="8851957"/>
<evidence type="ECO:0000256" key="4">
    <source>
        <dbReference type="SAM" id="Phobius"/>
    </source>
</evidence>
<keyword evidence="3" id="KW-0245">EGF-like domain</keyword>
<dbReference type="PANTHER" id="PTHR14949:SF56">
    <property type="entry name" value="EGF-LIKE-DOMAIN, MULTIPLE 7"/>
    <property type="match status" value="1"/>
</dbReference>
<sequence>MSYLEVETGSALRLVPLSILSIHEYSTGSAAFDSFSPQNSYESSMGMFCMSLAGSSLPLNYVSQADNVKSSQIDSISLQSNKLKMNGKWNGQIFNYPITEFEDGGYTYELSNEITVNFHSLSNTQLNIPITLQRYLSAAFEQVNALDHPDETARTADPSELEYLFVGYSMNSFTYKVSTDPNNSPEWTQNLSDNYALETDIPTLMTYPYYRAEFHELTSGNPLMTIIIKDGVLTMSKKVLGTTSMECPMGSVRNENQHFYRGSTFHYIAYSTIHPMYTFDYSTRNWKLNTQIDVSSADGNLVANLTNFDNTLSTESSDHLVSVTLSDNVLQDYETFFNEHVIIGKPDHRTPISSITDLALLHIDDLGNSISGPLITQEDFRQELDWNFGFCDEKVGSRMGNQLSNFFSSTDYTIEQLPEYGTRLSYEGGVQVVNSGSIEMKFSNHEFLQDFTIEVDQSLLRYKEPKVDWLNFTVIPDLSSNGRNATIQTDSYNSGEAVGEFSVELTCSNQIMIFNSTVQLFSNVGSGQNFTSRFDITSDFEYCNTLSIVSSCNIRISVTRQALWTNLQKELSTTRSVTIDYGYFIPRCQIQVNEPFVWIETMLLESAYFTLNQERGEFTNNILVTLKTNSSQSAFNPTIRASLIPNIDNPFHSIGDFTQIMQQEFVTLNFTIKSSNISRILSERSQNTFYTFNMNLTLLETHSCWSTEGKGGLFPFSFQVLYECPIGYTGIQCDIPICYGLNSTNPNACSGNGNCISPNSCVCHANYTEGNCSIPLCFGVRGDNSEVCSSKGSCVQANVCGCEDGHTGLECEIPKCFNIAANESVVCSGHGDCFGVNNCSCHESYFGLNCELSNIFSNVSNSSLSFNISTSNNETLYENSTFTSNRSIVSDQNNTLNFTESIRNSTINNSSISIPENSNSTISQNFSMDSNLTNMVIDNSTTECNSTLLTMLNKTISSNNISSNCSGCEFANETLIGNVSEIVRNTSNYTYPNNTASNEGISANDSLSYCSNGLVNETMTNLTVIGNETLMTNNSTSSMNSTSIGSNNLTLSNETLVDMQNGTSLNSSNMENNTSTILGRNETLNETIYVNSTSILSNESVITNETLTNQQSNYTSNLGNYHNNTSLNTTLNPTNLTLNASTVANNSSENHFNFSIPVSEWSCNMTTNISNQCSGNGQCTSSRNCSCNDGFSGQQCQFIIPSPICSGNFIQVEKIINKDQSIYLERLMMDKKCQKTIPLMTYREVLLENVTYSGMNLSDIVKLYSVFVDSNGNKLISFDSRLLLEKKDMLTVWRVDSQGSSTSKLTIPINYGIHSESTGSTFGLIKFVNQNNELFAITMKDDSSIIAVLKVDLERKQANLLFDFENELLTFSNIVNGNQVYNPITNKTIFSVIVNSNQSNSYLIEIDLSSDQKKVSELKIPQLTIDSSLSLLLTNPTSGEQYLLSSGQTETTISSIQPNIESENVTFTILASDSDFTISKSDTVIVEEKQDESESKVVILNVDTGISLIVSTNRLVSNREIFSKSSQKVIFENPNILSIMSSSNLDSISLSISSMSTFNVPIASSVQIQIEGRLTLTDVISFIVFKHEESDSIIEELPIQTLNSRSLDSSLYYFTTRDVSNSLPKQLFNSKTFKVKVYIKLLTNDLIGNPIYFPTNMEITMFRFKLENISPKFGFYGNELIVESSFIPIQSLIYVNLKITELSNSVMTIQCKVLNLTHCKFDIPLIESVDTMVQVKLSITNLGLETVYDSFHSFRYFDPSMVNVKDLTHFDISITFPDIPYVNSSIKPLISFIPSNEGTLLLFEMNKNEVSSNNSATCGTELTRQIVGSSDLFNISNSISFDVKLLTFSNIENGNLFEVWISKSQNATFFASLSLSNSIQELTIGQLNITRDSELVKKSVNCQFKSNRLYHLTVLVQEFKISWELKDVELNAVECSAQYSKDNSKLLSNNGNVKGYQVAIGQSFECSQLVSDTAIIPTLALSGMKEVCVSCKILNFLSAEKEMSIDSFLGGLIGGVGGFLLLSLTVSLIICCIIRKKRMKTYNYVYHSSRNLERNQTIQDLFASASPLGASEDFDIIDEHPSYFV</sequence>
<accession>D2VLI8</accession>
<dbReference type="RefSeq" id="XP_002675063.1">
    <property type="nucleotide sequence ID" value="XM_002675017.1"/>
</dbReference>
<feature type="disulfide bond" evidence="3">
    <location>
        <begin position="1187"/>
        <end position="1196"/>
    </location>
</feature>
<evidence type="ECO:0000313" key="6">
    <source>
        <dbReference type="EMBL" id="EFC42319.1"/>
    </source>
</evidence>
<dbReference type="InterPro" id="IPR000742">
    <property type="entry name" value="EGF"/>
</dbReference>
<dbReference type="InParanoid" id="D2VLI8"/>
<keyword evidence="4" id="KW-1133">Transmembrane helix</keyword>
<dbReference type="KEGG" id="ngr:NAEGRDRAFT_69794"/>
<protein>
    <submittedName>
        <fullName evidence="6">Predicted protein</fullName>
    </submittedName>
</protein>
<dbReference type="EMBL" id="GG738880">
    <property type="protein sequence ID" value="EFC42319.1"/>
    <property type="molecule type" value="Genomic_DNA"/>
</dbReference>
<dbReference type="SMART" id="SM00181">
    <property type="entry name" value="EGF"/>
    <property type="match status" value="4"/>
</dbReference>
<proteinExistence type="predicted"/>
<dbReference type="eggNOG" id="KOG1225">
    <property type="taxonomic scope" value="Eukaryota"/>
</dbReference>
<keyword evidence="7" id="KW-1185">Reference proteome</keyword>
<evidence type="ECO:0000259" key="5">
    <source>
        <dbReference type="PROSITE" id="PS50026"/>
    </source>
</evidence>
<organism evidence="7">
    <name type="scientific">Naegleria gruberi</name>
    <name type="common">Amoeba</name>
    <dbReference type="NCBI Taxonomy" id="5762"/>
    <lineage>
        <taxon>Eukaryota</taxon>
        <taxon>Discoba</taxon>
        <taxon>Heterolobosea</taxon>
        <taxon>Tetramitia</taxon>
        <taxon>Eutetramitia</taxon>
        <taxon>Vahlkampfiidae</taxon>
        <taxon>Naegleria</taxon>
    </lineage>
</organism>
<reference evidence="6 7" key="1">
    <citation type="journal article" date="2010" name="Cell">
        <title>The genome of Naegleria gruberi illuminates early eukaryotic versatility.</title>
        <authorList>
            <person name="Fritz-Laylin L.K."/>
            <person name="Prochnik S.E."/>
            <person name="Ginger M.L."/>
            <person name="Dacks J.B."/>
            <person name="Carpenter M.L."/>
            <person name="Field M.C."/>
            <person name="Kuo A."/>
            <person name="Paredez A."/>
            <person name="Chapman J."/>
            <person name="Pham J."/>
            <person name="Shu S."/>
            <person name="Neupane R."/>
            <person name="Cipriano M."/>
            <person name="Mancuso J."/>
            <person name="Tu H."/>
            <person name="Salamov A."/>
            <person name="Lindquist E."/>
            <person name="Shapiro H."/>
            <person name="Lucas S."/>
            <person name="Grigoriev I.V."/>
            <person name="Cande W.Z."/>
            <person name="Fulton C."/>
            <person name="Rokhsar D.S."/>
            <person name="Dawson S.C."/>
        </authorList>
    </citation>
    <scope>NUCLEOTIDE SEQUENCE [LARGE SCALE GENOMIC DNA]</scope>
    <source>
        <strain evidence="6 7">NEG-M</strain>
    </source>
</reference>
<comment type="caution">
    <text evidence="3">Lacks conserved residue(s) required for the propagation of feature annotation.</text>
</comment>
<evidence type="ECO:0000256" key="3">
    <source>
        <dbReference type="PROSITE-ProRule" id="PRU00076"/>
    </source>
</evidence>
<keyword evidence="1" id="KW-0732">Signal</keyword>
<dbReference type="PROSITE" id="PS00022">
    <property type="entry name" value="EGF_1"/>
    <property type="match status" value="2"/>
</dbReference>
<dbReference type="VEuPathDB" id="AmoebaDB:NAEGRDRAFT_69794"/>
<feature type="domain" description="EGF-like" evidence="5">
    <location>
        <begin position="1159"/>
        <end position="1197"/>
    </location>
</feature>
<dbReference type="Proteomes" id="UP000006671">
    <property type="component" value="Unassembled WGS sequence"/>
</dbReference>
<evidence type="ECO:0000313" key="7">
    <source>
        <dbReference type="Proteomes" id="UP000006671"/>
    </source>
</evidence>
<feature type="transmembrane region" description="Helical" evidence="4">
    <location>
        <begin position="2008"/>
        <end position="2034"/>
    </location>
</feature>
<keyword evidence="4" id="KW-0472">Membrane</keyword>
<dbReference type="InterPro" id="IPR050969">
    <property type="entry name" value="Dev_Signal_Modulators"/>
</dbReference>
<dbReference type="OrthoDB" id="382013at2759"/>
<gene>
    <name evidence="6" type="ORF">NAEGRDRAFT_69794</name>
</gene>
<keyword evidence="2 3" id="KW-1015">Disulfide bond</keyword>
<dbReference type="PROSITE" id="PS01186">
    <property type="entry name" value="EGF_2"/>
    <property type="match status" value="1"/>
</dbReference>
<dbReference type="Gene3D" id="2.10.25.10">
    <property type="entry name" value="Laminin"/>
    <property type="match status" value="3"/>
</dbReference>
<dbReference type="PROSITE" id="PS50026">
    <property type="entry name" value="EGF_3"/>
    <property type="match status" value="1"/>
</dbReference>
<evidence type="ECO:0000256" key="1">
    <source>
        <dbReference type="ARBA" id="ARBA00022729"/>
    </source>
</evidence>